<dbReference type="EMBL" id="VSSQ01010390">
    <property type="protein sequence ID" value="MPM44214.1"/>
    <property type="molecule type" value="Genomic_DNA"/>
</dbReference>
<proteinExistence type="predicted"/>
<dbReference type="AlphaFoldDB" id="A0A645A336"/>
<accession>A0A645A336</accession>
<comment type="caution">
    <text evidence="1">The sequence shown here is derived from an EMBL/GenBank/DDBJ whole genome shotgun (WGS) entry which is preliminary data.</text>
</comment>
<organism evidence="1">
    <name type="scientific">bioreactor metagenome</name>
    <dbReference type="NCBI Taxonomy" id="1076179"/>
    <lineage>
        <taxon>unclassified sequences</taxon>
        <taxon>metagenomes</taxon>
        <taxon>ecological metagenomes</taxon>
    </lineage>
</organism>
<sequence length="98" mass="11695">MRFVAADLVIFLDINPVICVWSAARRTGKKRSDLPQELTEPKIFSKDFREFAKWIWNYPKTGRNKVIALHERYPDKAFLQIKSRRELKKYLKVKRNNG</sequence>
<evidence type="ECO:0008006" key="2">
    <source>
        <dbReference type="Google" id="ProtNLM"/>
    </source>
</evidence>
<protein>
    <recommendedName>
        <fullName evidence="2">Topology modulation protein</fullName>
    </recommendedName>
</protein>
<reference evidence="1" key="1">
    <citation type="submission" date="2019-08" db="EMBL/GenBank/DDBJ databases">
        <authorList>
            <person name="Kucharzyk K."/>
            <person name="Murdoch R.W."/>
            <person name="Higgins S."/>
            <person name="Loffler F."/>
        </authorList>
    </citation>
    <scope>NUCLEOTIDE SEQUENCE</scope>
</reference>
<evidence type="ECO:0000313" key="1">
    <source>
        <dbReference type="EMBL" id="MPM44214.1"/>
    </source>
</evidence>
<gene>
    <name evidence="1" type="ORF">SDC9_90892</name>
</gene>
<name>A0A645A336_9ZZZZ</name>